<evidence type="ECO:0000256" key="1">
    <source>
        <dbReference type="SAM" id="MobiDB-lite"/>
    </source>
</evidence>
<evidence type="ECO:0000313" key="2">
    <source>
        <dbReference type="EMBL" id="MBB5121359.1"/>
    </source>
</evidence>
<comment type="caution">
    <text evidence="2">The sequence shown here is derived from an EMBL/GenBank/DDBJ whole genome shotgun (WGS) entry which is preliminary data.</text>
</comment>
<reference evidence="2 3" key="1">
    <citation type="submission" date="2020-08" db="EMBL/GenBank/DDBJ databases">
        <title>Genomic Encyclopedia of Type Strains, Phase III (KMG-III): the genomes of soil and plant-associated and newly described type strains.</title>
        <authorList>
            <person name="Whitman W."/>
        </authorList>
    </citation>
    <scope>NUCLEOTIDE SEQUENCE [LARGE SCALE GENOMIC DNA]</scope>
    <source>
        <strain evidence="2 3">CECT 3259</strain>
    </source>
</reference>
<gene>
    <name evidence="2" type="ORF">FHS36_004813</name>
</gene>
<dbReference type="EMBL" id="JACHJF010000017">
    <property type="protein sequence ID" value="MBB5121359.1"/>
    <property type="molecule type" value="Genomic_DNA"/>
</dbReference>
<feature type="compositionally biased region" description="Low complexity" evidence="1">
    <location>
        <begin position="9"/>
        <end position="20"/>
    </location>
</feature>
<protein>
    <submittedName>
        <fullName evidence="2">Uncharacterized protein</fullName>
    </submittedName>
</protein>
<sequence>MVERKPVSGAPARPGAGTAPIFRETRKGLVAVWDGSR</sequence>
<feature type="region of interest" description="Disordered" evidence="1">
    <location>
        <begin position="1"/>
        <end position="20"/>
    </location>
</feature>
<accession>A0A7W8BDF3</accession>
<dbReference type="AlphaFoldDB" id="A0A7W8BDF3"/>
<dbReference type="Proteomes" id="UP000528608">
    <property type="component" value="Unassembled WGS sequence"/>
</dbReference>
<name>A0A7W8BDF3_STREU</name>
<evidence type="ECO:0000313" key="3">
    <source>
        <dbReference type="Proteomes" id="UP000528608"/>
    </source>
</evidence>
<proteinExistence type="predicted"/>
<organism evidence="2 3">
    <name type="scientific">Streptomyces eurocidicus</name>
    <name type="common">Streptoverticillium eurocidicus</name>
    <dbReference type="NCBI Taxonomy" id="66423"/>
    <lineage>
        <taxon>Bacteria</taxon>
        <taxon>Bacillati</taxon>
        <taxon>Actinomycetota</taxon>
        <taxon>Actinomycetes</taxon>
        <taxon>Kitasatosporales</taxon>
        <taxon>Streptomycetaceae</taxon>
        <taxon>Streptomyces</taxon>
    </lineage>
</organism>